<dbReference type="InterPro" id="IPR005467">
    <property type="entry name" value="His_kinase_dom"/>
</dbReference>
<keyword evidence="16" id="KW-1185">Reference proteome</keyword>
<dbReference type="CDD" id="cd00082">
    <property type="entry name" value="HisKA"/>
    <property type="match status" value="1"/>
</dbReference>
<evidence type="ECO:0000256" key="1">
    <source>
        <dbReference type="ARBA" id="ARBA00000085"/>
    </source>
</evidence>
<organism evidence="15 16">
    <name type="scientific">Pseudooceanicola lipolyticus</name>
    <dbReference type="NCBI Taxonomy" id="2029104"/>
    <lineage>
        <taxon>Bacteria</taxon>
        <taxon>Pseudomonadati</taxon>
        <taxon>Pseudomonadota</taxon>
        <taxon>Alphaproteobacteria</taxon>
        <taxon>Rhodobacterales</taxon>
        <taxon>Paracoccaceae</taxon>
        <taxon>Pseudooceanicola</taxon>
    </lineage>
</organism>
<dbReference type="SUPFAM" id="SSF47384">
    <property type="entry name" value="Homodimeric domain of signal transducing histidine kinase"/>
    <property type="match status" value="1"/>
</dbReference>
<evidence type="ECO:0000259" key="13">
    <source>
        <dbReference type="PROSITE" id="PS50109"/>
    </source>
</evidence>
<dbReference type="InterPro" id="IPR036890">
    <property type="entry name" value="HATPase_C_sf"/>
</dbReference>
<dbReference type="SUPFAM" id="SSF55874">
    <property type="entry name" value="ATPase domain of HSP90 chaperone/DNA topoisomerase II/histidine kinase"/>
    <property type="match status" value="1"/>
</dbReference>
<keyword evidence="5" id="KW-0808">Transferase</keyword>
<dbReference type="InterPro" id="IPR003660">
    <property type="entry name" value="HAMP_dom"/>
</dbReference>
<feature type="domain" description="HAMP" evidence="14">
    <location>
        <begin position="194"/>
        <end position="246"/>
    </location>
</feature>
<sequence length="472" mass="51336">MIWSRLSLTGKLFSAVLFPVVLVVVLMVGALTYNMRNGFGQYLLETELHQLERLARGLAEHPEAAEGWPSLREFGAWIATVETYAARTPARPALPDMPPRGRPPGPPRPMRLPDRLALIAPDGKILAGRASGTAFADLPVDLPAGTAATLRLFGREEPSSGPGQLFLSRQLRSILLIAGISVAVASIVAFLTARQFLRPIHEVASHVTRLAKGDLRSRLKPRMNDELGRLMADQNALAESLQASRLRERQWVSDTSHELKTPLAVLQAEIEALQDGVRSATPATLDAMHGAVRRLSGLVDDLRLLASGDEGRLNLDLVRMDLSRVVEEACTSLQRSRLLQGLELQVATDPVVIVSADTRRMRQVLDNLLDNARRYTDAPGRIEVTCRRVGPRAEVIIQDTAPCPDAHGLATLFDRFSRSETSRSRDFGGSGLGLAICRSLLAAQGGTIEAAPSELGGLRLAFHLPLAEDEDD</sequence>
<evidence type="ECO:0000256" key="9">
    <source>
        <dbReference type="ARBA" id="ARBA00023012"/>
    </source>
</evidence>
<dbReference type="InterPro" id="IPR036097">
    <property type="entry name" value="HisK_dim/P_sf"/>
</dbReference>
<dbReference type="SMART" id="SM00387">
    <property type="entry name" value="HATPase_c"/>
    <property type="match status" value="1"/>
</dbReference>
<feature type="domain" description="Histidine kinase" evidence="13">
    <location>
        <begin position="254"/>
        <end position="468"/>
    </location>
</feature>
<dbReference type="EC" id="2.7.13.3" evidence="3"/>
<evidence type="ECO:0000313" key="15">
    <source>
        <dbReference type="EMBL" id="PJE37545.1"/>
    </source>
</evidence>
<evidence type="ECO:0000256" key="8">
    <source>
        <dbReference type="ARBA" id="ARBA00022989"/>
    </source>
</evidence>
<keyword evidence="10 12" id="KW-0472">Membrane</keyword>
<dbReference type="Pfam" id="PF00672">
    <property type="entry name" value="HAMP"/>
    <property type="match status" value="1"/>
</dbReference>
<accession>A0A2M8J444</accession>
<feature type="region of interest" description="Disordered" evidence="11">
    <location>
        <begin position="89"/>
        <end position="109"/>
    </location>
</feature>
<evidence type="ECO:0000256" key="10">
    <source>
        <dbReference type="ARBA" id="ARBA00023136"/>
    </source>
</evidence>
<dbReference type="Proteomes" id="UP000231553">
    <property type="component" value="Unassembled WGS sequence"/>
</dbReference>
<dbReference type="CDD" id="cd06225">
    <property type="entry name" value="HAMP"/>
    <property type="match status" value="1"/>
</dbReference>
<dbReference type="InterPro" id="IPR050428">
    <property type="entry name" value="TCS_sensor_his_kinase"/>
</dbReference>
<keyword evidence="8 12" id="KW-1133">Transmembrane helix</keyword>
<dbReference type="GO" id="GO:0005886">
    <property type="term" value="C:plasma membrane"/>
    <property type="evidence" value="ECO:0007669"/>
    <property type="project" value="TreeGrafter"/>
</dbReference>
<keyword evidence="6 12" id="KW-0812">Transmembrane</keyword>
<keyword evidence="9" id="KW-0902">Two-component regulatory system</keyword>
<proteinExistence type="predicted"/>
<evidence type="ECO:0000256" key="4">
    <source>
        <dbReference type="ARBA" id="ARBA00022553"/>
    </source>
</evidence>
<dbReference type="Gene3D" id="1.10.287.130">
    <property type="match status" value="1"/>
</dbReference>
<keyword evidence="4" id="KW-0597">Phosphoprotein</keyword>
<name>A0A2M8J444_9RHOB</name>
<dbReference type="InterPro" id="IPR003661">
    <property type="entry name" value="HisK_dim/P_dom"/>
</dbReference>
<feature type="transmembrane region" description="Helical" evidence="12">
    <location>
        <begin position="174"/>
        <end position="193"/>
    </location>
</feature>
<dbReference type="SMART" id="SM00304">
    <property type="entry name" value="HAMP"/>
    <property type="match status" value="1"/>
</dbReference>
<dbReference type="PANTHER" id="PTHR45436:SF5">
    <property type="entry name" value="SENSOR HISTIDINE KINASE TRCS"/>
    <property type="match status" value="1"/>
</dbReference>
<dbReference type="PROSITE" id="PS50885">
    <property type="entry name" value="HAMP"/>
    <property type="match status" value="1"/>
</dbReference>
<dbReference type="OrthoDB" id="9813151at2"/>
<evidence type="ECO:0000256" key="3">
    <source>
        <dbReference type="ARBA" id="ARBA00012438"/>
    </source>
</evidence>
<dbReference type="Pfam" id="PF00512">
    <property type="entry name" value="HisKA"/>
    <property type="match status" value="1"/>
</dbReference>
<dbReference type="Gene3D" id="6.10.340.10">
    <property type="match status" value="1"/>
</dbReference>
<dbReference type="PRINTS" id="PR00344">
    <property type="entry name" value="BCTRLSENSOR"/>
</dbReference>
<comment type="caution">
    <text evidence="15">The sequence shown here is derived from an EMBL/GenBank/DDBJ whole genome shotgun (WGS) entry which is preliminary data.</text>
</comment>
<dbReference type="SMART" id="SM00388">
    <property type="entry name" value="HisKA"/>
    <property type="match status" value="1"/>
</dbReference>
<evidence type="ECO:0000259" key="14">
    <source>
        <dbReference type="PROSITE" id="PS50885"/>
    </source>
</evidence>
<dbReference type="InterPro" id="IPR004358">
    <property type="entry name" value="Sig_transdc_His_kin-like_C"/>
</dbReference>
<feature type="compositionally biased region" description="Pro residues" evidence="11">
    <location>
        <begin position="95"/>
        <end position="109"/>
    </location>
</feature>
<keyword evidence="7" id="KW-0418">Kinase</keyword>
<comment type="catalytic activity">
    <reaction evidence="1">
        <text>ATP + protein L-histidine = ADP + protein N-phospho-L-histidine.</text>
        <dbReference type="EC" id="2.7.13.3"/>
    </reaction>
</comment>
<gene>
    <name evidence="15" type="ORF">CVM52_06650</name>
</gene>
<dbReference type="EMBL" id="PGTB01000013">
    <property type="protein sequence ID" value="PJE37545.1"/>
    <property type="molecule type" value="Genomic_DNA"/>
</dbReference>
<dbReference type="Gene3D" id="3.30.565.10">
    <property type="entry name" value="Histidine kinase-like ATPase, C-terminal domain"/>
    <property type="match status" value="1"/>
</dbReference>
<dbReference type="GO" id="GO:0000155">
    <property type="term" value="F:phosphorelay sensor kinase activity"/>
    <property type="evidence" value="ECO:0007669"/>
    <property type="project" value="InterPro"/>
</dbReference>
<comment type="subcellular location">
    <subcellularLocation>
        <location evidence="2">Membrane</location>
    </subcellularLocation>
</comment>
<evidence type="ECO:0000256" key="12">
    <source>
        <dbReference type="SAM" id="Phobius"/>
    </source>
</evidence>
<evidence type="ECO:0000256" key="7">
    <source>
        <dbReference type="ARBA" id="ARBA00022777"/>
    </source>
</evidence>
<reference evidence="15" key="1">
    <citation type="journal article" date="2018" name="Int. J. Syst. Evol. Microbiol.">
        <title>Pseudooceanicola lipolyticus sp. nov., a marine alphaproteobacterium, reclassification of Oceanicola flagellatus as Pseudooceanicola flagellatus comb. nov. and emended description of the genus Pseudooceanicola.</title>
        <authorList>
            <person name="Huang M.-M."/>
            <person name="Guo L.-L."/>
            <person name="Wu Y.-H."/>
            <person name="Lai Q.-L."/>
            <person name="Shao Z.-Z."/>
            <person name="Wang C.-S."/>
            <person name="Wu M."/>
            <person name="Xu X.-W."/>
        </authorList>
    </citation>
    <scope>NUCLEOTIDE SEQUENCE [LARGE SCALE GENOMIC DNA]</scope>
    <source>
        <strain evidence="15">157</strain>
    </source>
</reference>
<evidence type="ECO:0000256" key="2">
    <source>
        <dbReference type="ARBA" id="ARBA00004370"/>
    </source>
</evidence>
<feature type="transmembrane region" description="Helical" evidence="12">
    <location>
        <begin position="12"/>
        <end position="33"/>
    </location>
</feature>
<protein>
    <recommendedName>
        <fullName evidence="3">histidine kinase</fullName>
        <ecNumber evidence="3">2.7.13.3</ecNumber>
    </recommendedName>
</protein>
<evidence type="ECO:0000256" key="6">
    <source>
        <dbReference type="ARBA" id="ARBA00022692"/>
    </source>
</evidence>
<dbReference type="AlphaFoldDB" id="A0A2M8J444"/>
<dbReference type="PROSITE" id="PS50109">
    <property type="entry name" value="HIS_KIN"/>
    <property type="match status" value="1"/>
</dbReference>
<dbReference type="SUPFAM" id="SSF158472">
    <property type="entry name" value="HAMP domain-like"/>
    <property type="match status" value="1"/>
</dbReference>
<evidence type="ECO:0000256" key="11">
    <source>
        <dbReference type="SAM" id="MobiDB-lite"/>
    </source>
</evidence>
<evidence type="ECO:0000313" key="16">
    <source>
        <dbReference type="Proteomes" id="UP000231553"/>
    </source>
</evidence>
<evidence type="ECO:0000256" key="5">
    <source>
        <dbReference type="ARBA" id="ARBA00022679"/>
    </source>
</evidence>
<dbReference type="InterPro" id="IPR003594">
    <property type="entry name" value="HATPase_dom"/>
</dbReference>
<dbReference type="Pfam" id="PF02518">
    <property type="entry name" value="HATPase_c"/>
    <property type="match status" value="1"/>
</dbReference>
<dbReference type="PANTHER" id="PTHR45436">
    <property type="entry name" value="SENSOR HISTIDINE KINASE YKOH"/>
    <property type="match status" value="1"/>
</dbReference>